<sequence>MSSVSISVDSHPSLDLAAFVLQNASESGSQGNVFSLFSLADDAIAKSPFEIHSDPQRYDTVKSAVRDLLRHAGYKPTGRGKPASEYLVKAAGSGKLNSINPVVDALNVVSLHSGLPISVVDLAKCHFESGALRVAIAPENSEYVFNASGQTIKLDGLLCLFDDEGPCANAVKDSQRTKTNDQTVCSLVLIWGTNELSGHAAKTAAWFRELIEKHGLGEVENVEFLVP</sequence>
<dbReference type="Proteomes" id="UP000322214">
    <property type="component" value="Chromosome"/>
</dbReference>
<evidence type="ECO:0000313" key="2">
    <source>
        <dbReference type="EMBL" id="QEG21183.1"/>
    </source>
</evidence>
<dbReference type="EMBL" id="CP042912">
    <property type="protein sequence ID" value="QEG21183.1"/>
    <property type="molecule type" value="Genomic_DNA"/>
</dbReference>
<dbReference type="AlphaFoldDB" id="A0A5B9PE12"/>
<dbReference type="Pfam" id="PF03483">
    <property type="entry name" value="B3_4"/>
    <property type="match status" value="1"/>
</dbReference>
<dbReference type="Gene3D" id="3.50.40.10">
    <property type="entry name" value="Phenylalanyl-trna Synthetase, Chain B, domain 3"/>
    <property type="match status" value="1"/>
</dbReference>
<name>A0A5B9PE12_9BACT</name>
<gene>
    <name evidence="2" type="ORF">MFFC18_10380</name>
</gene>
<dbReference type="SUPFAM" id="SSF56037">
    <property type="entry name" value="PheT/TilS domain"/>
    <property type="match status" value="1"/>
</dbReference>
<dbReference type="STRING" id="980251.GCA_001642875_01902"/>
<dbReference type="OrthoDB" id="276580at2"/>
<dbReference type="InterPro" id="IPR020825">
    <property type="entry name" value="Phe-tRNA_synthase-like_B3/B4"/>
</dbReference>
<accession>A0A5B9PE12</accession>
<dbReference type="KEGG" id="mff:MFFC18_10380"/>
<protein>
    <submittedName>
        <fullName evidence="2">B3/4 domain protein</fullName>
    </submittedName>
</protein>
<dbReference type="GO" id="GO:0003723">
    <property type="term" value="F:RNA binding"/>
    <property type="evidence" value="ECO:0007669"/>
    <property type="project" value="InterPro"/>
</dbReference>
<dbReference type="PANTHER" id="PTHR39209">
    <property type="match status" value="1"/>
</dbReference>
<dbReference type="PANTHER" id="PTHR39209:SF2">
    <property type="entry name" value="CYTOPLASMIC PROTEIN"/>
    <property type="match status" value="1"/>
</dbReference>
<organism evidence="2 3">
    <name type="scientific">Mariniblastus fucicola</name>
    <dbReference type="NCBI Taxonomy" id="980251"/>
    <lineage>
        <taxon>Bacteria</taxon>
        <taxon>Pseudomonadati</taxon>
        <taxon>Planctomycetota</taxon>
        <taxon>Planctomycetia</taxon>
        <taxon>Pirellulales</taxon>
        <taxon>Pirellulaceae</taxon>
        <taxon>Mariniblastus</taxon>
    </lineage>
</organism>
<dbReference type="GO" id="GO:0004826">
    <property type="term" value="F:phenylalanine-tRNA ligase activity"/>
    <property type="evidence" value="ECO:0007669"/>
    <property type="project" value="InterPro"/>
</dbReference>
<evidence type="ECO:0000313" key="3">
    <source>
        <dbReference type="Proteomes" id="UP000322214"/>
    </source>
</evidence>
<dbReference type="InterPro" id="IPR005146">
    <property type="entry name" value="B3/B4_tRNA-bd"/>
</dbReference>
<keyword evidence="3" id="KW-1185">Reference proteome</keyword>
<evidence type="ECO:0000259" key="1">
    <source>
        <dbReference type="SMART" id="SM00873"/>
    </source>
</evidence>
<dbReference type="RefSeq" id="WP_075081803.1">
    <property type="nucleotide sequence ID" value="NZ_CP042912.1"/>
</dbReference>
<dbReference type="SMART" id="SM00873">
    <property type="entry name" value="B3_4"/>
    <property type="match status" value="1"/>
</dbReference>
<proteinExistence type="predicted"/>
<feature type="domain" description="B3/B4 tRNA-binding" evidence="1">
    <location>
        <begin position="69"/>
        <end position="216"/>
    </location>
</feature>
<reference evidence="2 3" key="1">
    <citation type="submission" date="2019-08" db="EMBL/GenBank/DDBJ databases">
        <title>Deep-cultivation of Planctomycetes and their phenomic and genomic characterization uncovers novel biology.</title>
        <authorList>
            <person name="Wiegand S."/>
            <person name="Jogler M."/>
            <person name="Boedeker C."/>
            <person name="Pinto D."/>
            <person name="Vollmers J."/>
            <person name="Rivas-Marin E."/>
            <person name="Kohn T."/>
            <person name="Peeters S.H."/>
            <person name="Heuer A."/>
            <person name="Rast P."/>
            <person name="Oberbeckmann S."/>
            <person name="Bunk B."/>
            <person name="Jeske O."/>
            <person name="Meyerdierks A."/>
            <person name="Storesund J.E."/>
            <person name="Kallscheuer N."/>
            <person name="Luecker S."/>
            <person name="Lage O.M."/>
            <person name="Pohl T."/>
            <person name="Merkel B.J."/>
            <person name="Hornburger P."/>
            <person name="Mueller R.-W."/>
            <person name="Bruemmer F."/>
            <person name="Labrenz M."/>
            <person name="Spormann A.M."/>
            <person name="Op den Camp H."/>
            <person name="Overmann J."/>
            <person name="Amann R."/>
            <person name="Jetten M.S.M."/>
            <person name="Mascher T."/>
            <person name="Medema M.H."/>
            <person name="Devos D.P."/>
            <person name="Kaster A.-K."/>
            <person name="Ovreas L."/>
            <person name="Rohde M."/>
            <person name="Galperin M.Y."/>
            <person name="Jogler C."/>
        </authorList>
    </citation>
    <scope>NUCLEOTIDE SEQUENCE [LARGE SCALE GENOMIC DNA]</scope>
    <source>
        <strain evidence="2 3">FC18</strain>
    </source>
</reference>